<protein>
    <submittedName>
        <fullName evidence="8">AAA domain-domain-containing protein</fullName>
    </submittedName>
</protein>
<dbReference type="GO" id="GO:0004386">
    <property type="term" value="F:helicase activity"/>
    <property type="evidence" value="ECO:0007669"/>
    <property type="project" value="UniProtKB-KW"/>
</dbReference>
<dbReference type="FunFam" id="3.40.50.300:FF:000326">
    <property type="entry name" value="P-loop containing nucleoside triphosphate hydrolase"/>
    <property type="match status" value="1"/>
</dbReference>
<evidence type="ECO:0000256" key="5">
    <source>
        <dbReference type="ARBA" id="ARBA00022840"/>
    </source>
</evidence>
<comment type="caution">
    <text evidence="8">The sequence shown here is derived from an EMBL/GenBank/DDBJ whole genome shotgun (WGS) entry which is preliminary data.</text>
</comment>
<dbReference type="PANTHER" id="PTHR10887:SF495">
    <property type="entry name" value="HELICASE SENATAXIN ISOFORM X1-RELATED"/>
    <property type="match status" value="1"/>
</dbReference>
<dbReference type="Pfam" id="PF13086">
    <property type="entry name" value="AAA_11"/>
    <property type="match status" value="1"/>
</dbReference>
<evidence type="ECO:0000313" key="9">
    <source>
        <dbReference type="Proteomes" id="UP000193560"/>
    </source>
</evidence>
<evidence type="ECO:0000256" key="1">
    <source>
        <dbReference type="ARBA" id="ARBA00007913"/>
    </source>
</evidence>
<dbReference type="Gene3D" id="3.40.50.300">
    <property type="entry name" value="P-loop containing nucleotide triphosphate hydrolases"/>
    <property type="match status" value="2"/>
</dbReference>
<evidence type="ECO:0000256" key="2">
    <source>
        <dbReference type="ARBA" id="ARBA00022741"/>
    </source>
</evidence>
<feature type="domain" description="DNA2/NAM7 helicase helicase" evidence="6">
    <location>
        <begin position="366"/>
        <end position="466"/>
    </location>
</feature>
<evidence type="ECO:0000259" key="6">
    <source>
        <dbReference type="Pfam" id="PF13086"/>
    </source>
</evidence>
<dbReference type="InterPro" id="IPR047187">
    <property type="entry name" value="SF1_C_Upf1"/>
</dbReference>
<dbReference type="EMBL" id="MCGE01000025">
    <property type="protein sequence ID" value="ORZ10100.1"/>
    <property type="molecule type" value="Genomic_DNA"/>
</dbReference>
<feature type="domain" description="DNA2/NAM7 helicase-like C-terminal" evidence="7">
    <location>
        <begin position="488"/>
        <end position="647"/>
    </location>
</feature>
<evidence type="ECO:0000256" key="3">
    <source>
        <dbReference type="ARBA" id="ARBA00022801"/>
    </source>
</evidence>
<keyword evidence="2" id="KW-0547">Nucleotide-binding</keyword>
<keyword evidence="9" id="KW-1185">Reference proteome</keyword>
<dbReference type="CDD" id="cd18808">
    <property type="entry name" value="SF1_C_Upf1"/>
    <property type="match status" value="1"/>
</dbReference>
<dbReference type="InterPro" id="IPR041679">
    <property type="entry name" value="DNA2/NAM7-like_C"/>
</dbReference>
<name>A0A1X2I668_9FUNG</name>
<accession>A0A1X2I668</accession>
<dbReference type="OrthoDB" id="6513042at2759"/>
<feature type="non-terminal residue" evidence="8">
    <location>
        <position position="1"/>
    </location>
</feature>
<dbReference type="InterPro" id="IPR041677">
    <property type="entry name" value="DNA2/NAM7_AAA_11"/>
</dbReference>
<comment type="similarity">
    <text evidence="1">Belongs to the DNA2/NAM7 helicase family.</text>
</comment>
<dbReference type="Pfam" id="PF13087">
    <property type="entry name" value="AAA_12"/>
    <property type="match status" value="1"/>
</dbReference>
<keyword evidence="3" id="KW-0378">Hydrolase</keyword>
<dbReference type="Proteomes" id="UP000193560">
    <property type="component" value="Unassembled WGS sequence"/>
</dbReference>
<gene>
    <name evidence="8" type="ORF">BCR42DRAFT_334149</name>
</gene>
<dbReference type="InterPro" id="IPR027417">
    <property type="entry name" value="P-loop_NTPase"/>
</dbReference>
<dbReference type="GO" id="GO:0016787">
    <property type="term" value="F:hydrolase activity"/>
    <property type="evidence" value="ECO:0007669"/>
    <property type="project" value="UniProtKB-KW"/>
</dbReference>
<evidence type="ECO:0000256" key="4">
    <source>
        <dbReference type="ARBA" id="ARBA00022806"/>
    </source>
</evidence>
<proteinExistence type="inferred from homology"/>
<dbReference type="AlphaFoldDB" id="A0A1X2I668"/>
<evidence type="ECO:0000313" key="8">
    <source>
        <dbReference type="EMBL" id="ORZ10100.1"/>
    </source>
</evidence>
<evidence type="ECO:0000259" key="7">
    <source>
        <dbReference type="Pfam" id="PF13087"/>
    </source>
</evidence>
<dbReference type="InterPro" id="IPR045055">
    <property type="entry name" value="DNA2/NAM7-like"/>
</dbReference>
<keyword evidence="4" id="KW-0347">Helicase</keyword>
<dbReference type="PANTHER" id="PTHR10887">
    <property type="entry name" value="DNA2/NAM7 HELICASE FAMILY"/>
    <property type="match status" value="1"/>
</dbReference>
<dbReference type="SUPFAM" id="SSF52540">
    <property type="entry name" value="P-loop containing nucleoside triphosphate hydrolases"/>
    <property type="match status" value="1"/>
</dbReference>
<dbReference type="GO" id="GO:0005524">
    <property type="term" value="F:ATP binding"/>
    <property type="evidence" value="ECO:0007669"/>
    <property type="project" value="UniProtKB-KW"/>
</dbReference>
<keyword evidence="5" id="KW-0067">ATP-binding</keyword>
<dbReference type="STRING" id="90262.A0A1X2I668"/>
<sequence>LQFPTMERAMAVIKTKRLPKRTKVTPTQFTNTMQYKDIFKRMIHEHLQIMLLNNALHFYSNLSTANPNALERHFRSKGLSFYQNCQLKNNNRSISGSSFCLTLKNRENSYKYGKDDIWVVSNVLAFDASSTFLARSTFYGPSSNGSLEIECITPRDTRVASNMILGCSTVFALRTISANTEYMMLDSLEMPLDQLPLLPSLLKPRKKKQQPEPLHTPKIAAIHLTSYDNINVQAKLDETTREYSLNMDQQSVLQAVAKSLIISPGWNEVAEEAITLVHGVFGSGKRSNCVSHNDILFYGNIRKTDNEYIYIYILLTLNVAVDRILTILVKLGYDEFVRIGSLKKISKNLLPYTIKAKISGNDELKELEHMLEDPQNSEEETDNIANAIQRFRRCENMLELHKADVVGTTCSASCFEIFSESQFPFILMDECSQVMEPLSMVPLLRFKCSKMVMIGDPKQLPPTVATQADENNPGLGLDKSLFSRLIECHPSISGISNNLFYDRQLLNGSNVETRPPLLNGLPPLLFVDVMGNEQKSIGNSYWNQDEVITIAHIIQGLSKLEIHSSDIGIISLYKEQADKIQAYLANNFQKSLQNIQISTVDAFQGAEKEIIILSTVRTSSSGFIDKHPRVNVALTRAKRHLIISGSRNLLSSNDLWSKVISQCQGSINRYVYVKMNIKSRFVDTFFFFFF</sequence>
<organism evidence="8 9">
    <name type="scientific">Absidia repens</name>
    <dbReference type="NCBI Taxonomy" id="90262"/>
    <lineage>
        <taxon>Eukaryota</taxon>
        <taxon>Fungi</taxon>
        <taxon>Fungi incertae sedis</taxon>
        <taxon>Mucoromycota</taxon>
        <taxon>Mucoromycotina</taxon>
        <taxon>Mucoromycetes</taxon>
        <taxon>Mucorales</taxon>
        <taxon>Cunninghamellaceae</taxon>
        <taxon>Absidia</taxon>
    </lineage>
</organism>
<dbReference type="GO" id="GO:0005694">
    <property type="term" value="C:chromosome"/>
    <property type="evidence" value="ECO:0007669"/>
    <property type="project" value="UniProtKB-ARBA"/>
</dbReference>
<reference evidence="8 9" key="1">
    <citation type="submission" date="2016-07" db="EMBL/GenBank/DDBJ databases">
        <title>Pervasive Adenine N6-methylation of Active Genes in Fungi.</title>
        <authorList>
            <consortium name="DOE Joint Genome Institute"/>
            <person name="Mondo S.J."/>
            <person name="Dannebaum R.O."/>
            <person name="Kuo R.C."/>
            <person name="Labutti K."/>
            <person name="Haridas S."/>
            <person name="Kuo A."/>
            <person name="Salamov A."/>
            <person name="Ahrendt S.R."/>
            <person name="Lipzen A."/>
            <person name="Sullivan W."/>
            <person name="Andreopoulos W.B."/>
            <person name="Clum A."/>
            <person name="Lindquist E."/>
            <person name="Daum C."/>
            <person name="Ramamoorthy G.K."/>
            <person name="Gryganskyi A."/>
            <person name="Culley D."/>
            <person name="Magnuson J.K."/>
            <person name="James T.Y."/>
            <person name="O'Malley M.A."/>
            <person name="Stajich J.E."/>
            <person name="Spatafora J.W."/>
            <person name="Visel A."/>
            <person name="Grigoriev I.V."/>
        </authorList>
    </citation>
    <scope>NUCLEOTIDE SEQUENCE [LARGE SCALE GENOMIC DNA]</scope>
    <source>
        <strain evidence="8 9">NRRL 1336</strain>
    </source>
</reference>